<keyword evidence="3" id="KW-1185">Reference proteome</keyword>
<accession>A0A1H6AEE2</accession>
<feature type="region of interest" description="Disordered" evidence="1">
    <location>
        <begin position="51"/>
        <end position="71"/>
    </location>
</feature>
<sequence>MPDTTGRDSGGARGSKALPQAQRERELERRHKRAAFLRELDEAKELRDRVKPRRARAARMRQQMRMRTFRW</sequence>
<evidence type="ECO:0000313" key="2">
    <source>
        <dbReference type="EMBL" id="SEG46752.1"/>
    </source>
</evidence>
<name>A0A1H6AEE2_9ACTN</name>
<reference evidence="2 3" key="1">
    <citation type="submission" date="2016-10" db="EMBL/GenBank/DDBJ databases">
        <authorList>
            <person name="de Groot N.N."/>
        </authorList>
    </citation>
    <scope>NUCLEOTIDE SEQUENCE [LARGE SCALE GENOMIC DNA]</scope>
    <source>
        <strain evidence="2 3">CGMCC 4.2023</strain>
    </source>
</reference>
<gene>
    <name evidence="2" type="ORF">SAMN05216223_105340</name>
</gene>
<dbReference type="RefSeq" id="WP_103886130.1">
    <property type="nucleotide sequence ID" value="NZ_FNVU01000005.1"/>
</dbReference>
<dbReference type="Proteomes" id="UP000236754">
    <property type="component" value="Unassembled WGS sequence"/>
</dbReference>
<evidence type="ECO:0000313" key="3">
    <source>
        <dbReference type="Proteomes" id="UP000236754"/>
    </source>
</evidence>
<proteinExistence type="predicted"/>
<protein>
    <submittedName>
        <fullName evidence="2">Uncharacterized protein</fullName>
    </submittedName>
</protein>
<feature type="region of interest" description="Disordered" evidence="1">
    <location>
        <begin position="1"/>
        <end position="30"/>
    </location>
</feature>
<dbReference type="EMBL" id="FNVU01000005">
    <property type="protein sequence ID" value="SEG46752.1"/>
    <property type="molecule type" value="Genomic_DNA"/>
</dbReference>
<evidence type="ECO:0000256" key="1">
    <source>
        <dbReference type="SAM" id="MobiDB-lite"/>
    </source>
</evidence>
<organism evidence="2 3">
    <name type="scientific">Actinacidiphila yanglinensis</name>
    <dbReference type="NCBI Taxonomy" id="310779"/>
    <lineage>
        <taxon>Bacteria</taxon>
        <taxon>Bacillati</taxon>
        <taxon>Actinomycetota</taxon>
        <taxon>Actinomycetes</taxon>
        <taxon>Kitasatosporales</taxon>
        <taxon>Streptomycetaceae</taxon>
        <taxon>Actinacidiphila</taxon>
    </lineage>
</organism>
<dbReference type="AlphaFoldDB" id="A0A1H6AEE2"/>